<reference evidence="1" key="1">
    <citation type="submission" date="2019-08" db="EMBL/GenBank/DDBJ databases">
        <authorList>
            <person name="Kucharzyk K."/>
            <person name="Murdoch R.W."/>
            <person name="Higgins S."/>
            <person name="Loffler F."/>
        </authorList>
    </citation>
    <scope>NUCLEOTIDE SEQUENCE</scope>
</reference>
<sequence>MASFYNIKPEVAFEKLKSGITGETEPLKALGINLLDTQVEAYALRTGLIKLGEELSEQGKIAARYGLIMESTQKAQGDLARTMDSPTNKLRIQKAQFEEVSTSLAFSLMPQIEKAIGLYKDFGEGVVSVVKGFQSLDESQQNVILSLGGVAAATGPVILGLAGVAKATFGLEALGSGL</sequence>
<organism evidence="1">
    <name type="scientific">bioreactor metagenome</name>
    <dbReference type="NCBI Taxonomy" id="1076179"/>
    <lineage>
        <taxon>unclassified sequences</taxon>
        <taxon>metagenomes</taxon>
        <taxon>ecological metagenomes</taxon>
    </lineage>
</organism>
<comment type="caution">
    <text evidence="1">The sequence shown here is derived from an EMBL/GenBank/DDBJ whole genome shotgun (WGS) entry which is preliminary data.</text>
</comment>
<dbReference type="EMBL" id="VSSQ01125188">
    <property type="protein sequence ID" value="MPN55679.1"/>
    <property type="molecule type" value="Genomic_DNA"/>
</dbReference>
<name>A0A645IYZ2_9ZZZZ</name>
<protein>
    <recommendedName>
        <fullName evidence="2">Phage tail tape measure protein domain-containing protein</fullName>
    </recommendedName>
</protein>
<accession>A0A645IYZ2</accession>
<dbReference type="AlphaFoldDB" id="A0A645IYZ2"/>
<gene>
    <name evidence="1" type="ORF">SDC9_203363</name>
</gene>
<evidence type="ECO:0000313" key="1">
    <source>
        <dbReference type="EMBL" id="MPN55679.1"/>
    </source>
</evidence>
<evidence type="ECO:0008006" key="2">
    <source>
        <dbReference type="Google" id="ProtNLM"/>
    </source>
</evidence>
<proteinExistence type="predicted"/>